<gene>
    <name evidence="1" type="ORF">CDV31_009089</name>
</gene>
<reference evidence="1 2" key="1">
    <citation type="submission" date="2017-06" db="EMBL/GenBank/DDBJ databases">
        <title>Cmopartive genomic analysis of Ambrosia Fusariam Clade fungi.</title>
        <authorList>
            <person name="Stajich J.E."/>
            <person name="Carrillo J."/>
            <person name="Kijimoto T."/>
            <person name="Eskalen A."/>
            <person name="O'Donnell K."/>
            <person name="Kasson M."/>
        </authorList>
    </citation>
    <scope>NUCLEOTIDE SEQUENCE [LARGE SCALE GENOMIC DNA]</scope>
    <source>
        <strain evidence="1 2">NRRL 20438</strain>
    </source>
</reference>
<protein>
    <submittedName>
        <fullName evidence="1">Uncharacterized protein</fullName>
    </submittedName>
</protein>
<accession>A0A428TWN6</accession>
<sequence>MSTPQNPNPSWLAPYEVRHGRNEVLEYKVKLERHEILHHLRGNLECHHRVDLELIHTRPRYYLEDLSQLGDSMGLKCWNKTVPIFLLKGPAGSQGHTGMFRPALHNYLYHRWFRPYRSDIEYGQFIAHIFYFQDQPAVLDEDSAVELVLSMHGTICSGLDSTTPRTEPEKQQWYMTRPLFRAIAIAIQGKDYNRCDSVHHITRVPVLIILTGQDDGLSAPVTFDSITDAEVITIRGKIAARMSLETAIGFIMALEEREDTAFGPQPDPVASTTSYDHWIQTDASKLGWGDGPLTGPSSQWVDMNRYPDWTGEGARYDQTGFVNGLARTCLEGSCKCTDKDKKDQQAVVSLEAETKH</sequence>
<name>A0A428TWN6_9HYPO</name>
<evidence type="ECO:0000313" key="1">
    <source>
        <dbReference type="EMBL" id="RSM06488.1"/>
    </source>
</evidence>
<organism evidence="1 2">
    <name type="scientific">Fusarium ambrosium</name>
    <dbReference type="NCBI Taxonomy" id="131363"/>
    <lineage>
        <taxon>Eukaryota</taxon>
        <taxon>Fungi</taxon>
        <taxon>Dikarya</taxon>
        <taxon>Ascomycota</taxon>
        <taxon>Pezizomycotina</taxon>
        <taxon>Sordariomycetes</taxon>
        <taxon>Hypocreomycetidae</taxon>
        <taxon>Hypocreales</taxon>
        <taxon>Nectriaceae</taxon>
        <taxon>Fusarium</taxon>
        <taxon>Fusarium solani species complex</taxon>
    </lineage>
</organism>
<dbReference type="AlphaFoldDB" id="A0A428TWN6"/>
<dbReference type="Proteomes" id="UP000288429">
    <property type="component" value="Unassembled WGS sequence"/>
</dbReference>
<keyword evidence="2" id="KW-1185">Reference proteome</keyword>
<comment type="caution">
    <text evidence="1">The sequence shown here is derived from an EMBL/GenBank/DDBJ whole genome shotgun (WGS) entry which is preliminary data.</text>
</comment>
<evidence type="ECO:0000313" key="2">
    <source>
        <dbReference type="Proteomes" id="UP000288429"/>
    </source>
</evidence>
<proteinExistence type="predicted"/>
<dbReference type="EMBL" id="NIZV01000125">
    <property type="protein sequence ID" value="RSM06488.1"/>
    <property type="molecule type" value="Genomic_DNA"/>
</dbReference>